<protein>
    <submittedName>
        <fullName evidence="1">Winged helix DNA-binding domain-containing protein</fullName>
    </submittedName>
</protein>
<dbReference type="PANTHER" id="PTHR38479:SF2">
    <property type="entry name" value="WINGED HELIX DNA-BINDING DOMAIN-CONTAINING PROTEIN"/>
    <property type="match status" value="1"/>
</dbReference>
<keyword evidence="1" id="KW-0238">DNA-binding</keyword>
<reference evidence="1 2" key="1">
    <citation type="submission" date="2024-09" db="EMBL/GenBank/DDBJ databases">
        <authorList>
            <person name="Sun Q."/>
            <person name="Mori K."/>
        </authorList>
    </citation>
    <scope>NUCLEOTIDE SEQUENCE [LARGE SCALE GENOMIC DNA]</scope>
    <source>
        <strain evidence="1 2">TBRC 1432</strain>
    </source>
</reference>
<dbReference type="RefSeq" id="WP_273939417.1">
    <property type="nucleotide sequence ID" value="NZ_CP097263.1"/>
</dbReference>
<dbReference type="Proteomes" id="UP001589810">
    <property type="component" value="Unassembled WGS sequence"/>
</dbReference>
<proteinExistence type="predicted"/>
<sequence>MPVVLGAAATRAARGTAQGLFGPRSESVVDAVCRVVGLQAQDVKANRLAVRVRTVAGVVQADVDAACNVDRTLIRTWAMRGTLHMLAAEDVGWVLGLLGPRFAAGYAGRRKQLGLDDRALEAAVDGLRKVLGDGEPLQRDELVSRLASCGVPLDPRSQAPAHLLMYAGMTGVVCRGPDVGADRATYTLLADWAGPTPAMSEDEAVVELARRYLIGHAPATPDDFASWAGLPIVPSRAAFEALSPELVEVEAAGRRCWVPAAVPIEENAGGVRLLGHFDTYLLGYESRTLVVDEKHDPLIQAGGGFIQPTILVDGRVVGLWRLVRKAKRFEVELEPFGDLAKRTMAGIRAEVRDLQRFLGLPVELR</sequence>
<keyword evidence="2" id="KW-1185">Reference proteome</keyword>
<dbReference type="PANTHER" id="PTHR38479">
    <property type="entry name" value="LMO0824 PROTEIN"/>
    <property type="match status" value="1"/>
</dbReference>
<dbReference type="GO" id="GO:0003677">
    <property type="term" value="F:DNA binding"/>
    <property type="evidence" value="ECO:0007669"/>
    <property type="project" value="UniProtKB-KW"/>
</dbReference>
<evidence type="ECO:0000313" key="1">
    <source>
        <dbReference type="EMBL" id="MFC0540612.1"/>
    </source>
</evidence>
<accession>A0ABV6MKH3</accession>
<evidence type="ECO:0000313" key="2">
    <source>
        <dbReference type="Proteomes" id="UP001589810"/>
    </source>
</evidence>
<gene>
    <name evidence="1" type="ORF">ACFFH7_03915</name>
</gene>
<organism evidence="1 2">
    <name type="scientific">Kutzneria chonburiensis</name>
    <dbReference type="NCBI Taxonomy" id="1483604"/>
    <lineage>
        <taxon>Bacteria</taxon>
        <taxon>Bacillati</taxon>
        <taxon>Actinomycetota</taxon>
        <taxon>Actinomycetes</taxon>
        <taxon>Pseudonocardiales</taxon>
        <taxon>Pseudonocardiaceae</taxon>
        <taxon>Kutzneria</taxon>
    </lineage>
</organism>
<dbReference type="InterPro" id="IPR009351">
    <property type="entry name" value="AlkZ-like"/>
</dbReference>
<name>A0ABV6MKH3_9PSEU</name>
<comment type="caution">
    <text evidence="1">The sequence shown here is derived from an EMBL/GenBank/DDBJ whole genome shotgun (WGS) entry which is preliminary data.</text>
</comment>
<dbReference type="EMBL" id="JBHLUD010000001">
    <property type="protein sequence ID" value="MFC0540612.1"/>
    <property type="molecule type" value="Genomic_DNA"/>
</dbReference>
<dbReference type="Pfam" id="PF06224">
    <property type="entry name" value="AlkZ-like"/>
    <property type="match status" value="1"/>
</dbReference>